<dbReference type="Proteomes" id="UP000663873">
    <property type="component" value="Unassembled WGS sequence"/>
</dbReference>
<evidence type="ECO:0000313" key="4">
    <source>
        <dbReference type="EMBL" id="CAF3268620.1"/>
    </source>
</evidence>
<dbReference type="EMBL" id="CAJOBP010020516">
    <property type="protein sequence ID" value="CAF4596732.1"/>
    <property type="molecule type" value="Genomic_DNA"/>
</dbReference>
<reference evidence="3" key="1">
    <citation type="submission" date="2021-02" db="EMBL/GenBank/DDBJ databases">
        <authorList>
            <person name="Nowell W R."/>
        </authorList>
    </citation>
    <scope>NUCLEOTIDE SEQUENCE</scope>
</reference>
<dbReference type="GO" id="GO:0016491">
    <property type="term" value="F:oxidoreductase activity"/>
    <property type="evidence" value="ECO:0007669"/>
    <property type="project" value="UniProtKB-KW"/>
</dbReference>
<dbReference type="Pfam" id="PF00106">
    <property type="entry name" value="adh_short"/>
    <property type="match status" value="1"/>
</dbReference>
<dbReference type="SUPFAM" id="SSF51735">
    <property type="entry name" value="NAD(P)-binding Rossmann-fold domains"/>
    <property type="match status" value="1"/>
</dbReference>
<dbReference type="InterPro" id="IPR036291">
    <property type="entry name" value="NAD(P)-bd_dom_sf"/>
</dbReference>
<dbReference type="Proteomes" id="UP000663851">
    <property type="component" value="Unassembled WGS sequence"/>
</dbReference>
<dbReference type="Gene3D" id="3.40.50.720">
    <property type="entry name" value="NAD(P)-binding Rossmann-like Domain"/>
    <property type="match status" value="1"/>
</dbReference>
<sequence>MNGQHVAVTGVACSIGAVIARLFPTRGANVSLHYYPFSVNATDEQAVKKDFEDSCNHFELVNVCIVNRDVFKEDDIPILDMFLDQWQNTINVDLTSYFLYAREWCRPLKYLQPANHDNINASLIAIGSVAGNFGRVNHIDYATAKGALQSCFIKSLKK</sequence>
<keyword evidence="2" id="KW-0560">Oxidoreductase</keyword>
<evidence type="ECO:0000313" key="10">
    <source>
        <dbReference type="Proteomes" id="UP000663873"/>
    </source>
</evidence>
<dbReference type="OrthoDB" id="1933717at2759"/>
<name>A0A817S4U4_9BILA</name>
<evidence type="ECO:0000256" key="2">
    <source>
        <dbReference type="ARBA" id="ARBA00023002"/>
    </source>
</evidence>
<keyword evidence="10" id="KW-1185">Reference proteome</keyword>
<dbReference type="EMBL" id="CAJOBO010002218">
    <property type="protein sequence ID" value="CAF4438179.1"/>
    <property type="molecule type" value="Genomic_DNA"/>
</dbReference>
<dbReference type="Proteomes" id="UP000663833">
    <property type="component" value="Unassembled WGS sequence"/>
</dbReference>
<dbReference type="PANTHER" id="PTHR24321:SF8">
    <property type="entry name" value="ESTRADIOL 17-BETA-DEHYDROGENASE 8-RELATED"/>
    <property type="match status" value="1"/>
</dbReference>
<evidence type="ECO:0000313" key="6">
    <source>
        <dbReference type="EMBL" id="CAF4438179.1"/>
    </source>
</evidence>
<dbReference type="InterPro" id="IPR002347">
    <property type="entry name" value="SDR_fam"/>
</dbReference>
<comment type="caution">
    <text evidence="3">The sequence shown here is derived from an EMBL/GenBank/DDBJ whole genome shotgun (WGS) entry which is preliminary data.</text>
</comment>
<dbReference type="EMBL" id="CAJNXB010004737">
    <property type="protein sequence ID" value="CAF3390180.1"/>
    <property type="molecule type" value="Genomic_DNA"/>
</dbReference>
<proteinExistence type="inferred from homology"/>
<evidence type="ECO:0000313" key="3">
    <source>
        <dbReference type="EMBL" id="CAF3268492.1"/>
    </source>
</evidence>
<evidence type="ECO:0000313" key="7">
    <source>
        <dbReference type="EMBL" id="CAF4438244.1"/>
    </source>
</evidence>
<organism evidence="3 9">
    <name type="scientific">Rotaria socialis</name>
    <dbReference type="NCBI Taxonomy" id="392032"/>
    <lineage>
        <taxon>Eukaryota</taxon>
        <taxon>Metazoa</taxon>
        <taxon>Spiralia</taxon>
        <taxon>Gnathifera</taxon>
        <taxon>Rotifera</taxon>
        <taxon>Eurotatoria</taxon>
        <taxon>Bdelloidea</taxon>
        <taxon>Philodinida</taxon>
        <taxon>Philodinidae</taxon>
        <taxon>Rotaria</taxon>
    </lineage>
</organism>
<dbReference type="Proteomes" id="UP000663825">
    <property type="component" value="Unassembled WGS sequence"/>
</dbReference>
<accession>A0A817S4U4</accession>
<evidence type="ECO:0000313" key="8">
    <source>
        <dbReference type="EMBL" id="CAF4596732.1"/>
    </source>
</evidence>
<evidence type="ECO:0000256" key="1">
    <source>
        <dbReference type="ARBA" id="ARBA00006484"/>
    </source>
</evidence>
<evidence type="ECO:0000313" key="5">
    <source>
        <dbReference type="EMBL" id="CAF3390180.1"/>
    </source>
</evidence>
<dbReference type="EMBL" id="CAJOBO010002218">
    <property type="protein sequence ID" value="CAF4438244.1"/>
    <property type="molecule type" value="Genomic_DNA"/>
</dbReference>
<dbReference type="PANTHER" id="PTHR24321">
    <property type="entry name" value="DEHYDROGENASES, SHORT CHAIN"/>
    <property type="match status" value="1"/>
</dbReference>
<evidence type="ECO:0000313" key="9">
    <source>
        <dbReference type="Proteomes" id="UP000663833"/>
    </source>
</evidence>
<gene>
    <name evidence="6" type="ORF">HFQ381_LOCUS22905</name>
    <name evidence="7" type="ORF">HFQ381_LOCUS22912</name>
    <name evidence="3" type="ORF">LUA448_LOCUS5818</name>
    <name evidence="4" type="ORF">LUA448_LOCUS5825</name>
    <name evidence="5" type="ORF">TIS948_LOCUS26764</name>
    <name evidence="8" type="ORF">UJA718_LOCUS31112</name>
</gene>
<protein>
    <submittedName>
        <fullName evidence="3">Uncharacterized protein</fullName>
    </submittedName>
</protein>
<dbReference type="EMBL" id="CAJNYD010000519">
    <property type="protein sequence ID" value="CAF3268620.1"/>
    <property type="molecule type" value="Genomic_DNA"/>
</dbReference>
<comment type="similarity">
    <text evidence="1">Belongs to the short-chain dehydrogenases/reductases (SDR) family.</text>
</comment>
<dbReference type="AlphaFoldDB" id="A0A817S4U4"/>
<dbReference type="EMBL" id="CAJNYD010000519">
    <property type="protein sequence ID" value="CAF3268492.1"/>
    <property type="molecule type" value="Genomic_DNA"/>
</dbReference>